<keyword evidence="2" id="KW-1185">Reference proteome</keyword>
<evidence type="ECO:0000313" key="2">
    <source>
        <dbReference type="Proteomes" id="UP000813461"/>
    </source>
</evidence>
<proteinExistence type="predicted"/>
<sequence>MVTFTTLQATDQVNPTFYELRAGYPEPDYDWYREKDQNGIGTLIAPRYTQERFVTGFHLTCGEFYTTREDVAMHFRTIGLLGISEWNTPEAKFQLYRTYDYLRKQLQQYSHARSSRSLPAYWRDTMIVHLTSRTHSWLKETSSSLSMRRHLIGLPQQYGHGVQSGRHHHLQGSSNTTSYDYDKTVARSLEGVQGIDEDGMIFQDVYDSDIRIHSVPGLRGILLEDLKALLRILNPPINVSEDEFAITLPLPNSRISITRLDRTKTPQIVFALDALTTCNKNEFAERLLTRFFRFIESESLPPDELTFSCLFILDNPLYSLKQYPIKGKKKMSFGNYQAEKEWQVEDKLRKLAAFTMRFKSMTTGEAMDIAVVNPSSGEVTVEIASLVYLAIGKASNRKSMTPPTKALQRLLAGIEKNTYTLPVVIELTAHLGLQGYVERLLNVSQALEDRTILHVGIAVYYPAKIKDRSFLLEVFLSASCCLE</sequence>
<dbReference type="Proteomes" id="UP000813461">
    <property type="component" value="Unassembled WGS sequence"/>
</dbReference>
<organism evidence="1 2">
    <name type="scientific">Paraphoma chrysanthemicola</name>
    <dbReference type="NCBI Taxonomy" id="798071"/>
    <lineage>
        <taxon>Eukaryota</taxon>
        <taxon>Fungi</taxon>
        <taxon>Dikarya</taxon>
        <taxon>Ascomycota</taxon>
        <taxon>Pezizomycotina</taxon>
        <taxon>Dothideomycetes</taxon>
        <taxon>Pleosporomycetidae</taxon>
        <taxon>Pleosporales</taxon>
        <taxon>Pleosporineae</taxon>
        <taxon>Phaeosphaeriaceae</taxon>
        <taxon>Paraphoma</taxon>
    </lineage>
</organism>
<dbReference type="AlphaFoldDB" id="A0A8K0R0U8"/>
<name>A0A8K0R0U8_9PLEO</name>
<reference evidence="1" key="1">
    <citation type="journal article" date="2021" name="Nat. Commun.">
        <title>Genetic determinants of endophytism in the Arabidopsis root mycobiome.</title>
        <authorList>
            <person name="Mesny F."/>
            <person name="Miyauchi S."/>
            <person name="Thiergart T."/>
            <person name="Pickel B."/>
            <person name="Atanasova L."/>
            <person name="Karlsson M."/>
            <person name="Huettel B."/>
            <person name="Barry K.W."/>
            <person name="Haridas S."/>
            <person name="Chen C."/>
            <person name="Bauer D."/>
            <person name="Andreopoulos W."/>
            <person name="Pangilinan J."/>
            <person name="LaButti K."/>
            <person name="Riley R."/>
            <person name="Lipzen A."/>
            <person name="Clum A."/>
            <person name="Drula E."/>
            <person name="Henrissat B."/>
            <person name="Kohler A."/>
            <person name="Grigoriev I.V."/>
            <person name="Martin F.M."/>
            <person name="Hacquard S."/>
        </authorList>
    </citation>
    <scope>NUCLEOTIDE SEQUENCE</scope>
    <source>
        <strain evidence="1">MPI-SDFR-AT-0120</strain>
    </source>
</reference>
<protein>
    <submittedName>
        <fullName evidence="1">Uncharacterized protein</fullName>
    </submittedName>
</protein>
<dbReference type="OrthoDB" id="3793428at2759"/>
<accession>A0A8K0R0U8</accession>
<gene>
    <name evidence="1" type="ORF">FB567DRAFT_630692</name>
</gene>
<comment type="caution">
    <text evidence="1">The sequence shown here is derived from an EMBL/GenBank/DDBJ whole genome shotgun (WGS) entry which is preliminary data.</text>
</comment>
<evidence type="ECO:0000313" key="1">
    <source>
        <dbReference type="EMBL" id="KAH7082290.1"/>
    </source>
</evidence>
<dbReference type="EMBL" id="JAGMVJ010000014">
    <property type="protein sequence ID" value="KAH7082290.1"/>
    <property type="molecule type" value="Genomic_DNA"/>
</dbReference>